<keyword evidence="3" id="KW-1185">Reference proteome</keyword>
<evidence type="ECO:0000313" key="2">
    <source>
        <dbReference type="EMBL" id="TGN76876.1"/>
    </source>
</evidence>
<comment type="caution">
    <text evidence="2">The sequence shown here is derived from an EMBL/GenBank/DDBJ whole genome shotgun (WGS) entry which is preliminary data.</text>
</comment>
<evidence type="ECO:0000256" key="1">
    <source>
        <dbReference type="SAM" id="MobiDB-lite"/>
    </source>
</evidence>
<dbReference type="EMBL" id="SRRT01000004">
    <property type="protein sequence ID" value="TGN76876.1"/>
    <property type="molecule type" value="Genomic_DNA"/>
</dbReference>
<evidence type="ECO:0000313" key="3">
    <source>
        <dbReference type="Proteomes" id="UP000298159"/>
    </source>
</evidence>
<feature type="region of interest" description="Disordered" evidence="1">
    <location>
        <begin position="298"/>
        <end position="317"/>
    </location>
</feature>
<sequence length="651" mass="68954">MVVVAPNSTVNTGMVTGDQRQIVSAGSEGGPGAGPTRQGPVRAAYLKTARRRFVPPPGFEGARAALDAPVTVLVGEPGSGRETHALNLLAQGSENPVLVQIDGGVHLTRWKPRARGVHGYLVMEPPDPLALRAWDLSRLEASLAEAGARLIIVLADAPALVGAVEDHLGVPVLRHHPPDPQKVFAAHLSDGCSCDETRAQWLSALRSGRLDELLPGGLPPRHAAHAARVVAQSSVTGDSEAEVMHRLARAEGAQIVARAQADPSLLSYLLSISVYGGLDRSVVTEQAGNLLRLMGATEEEPVGPSPHGHPAGDAGRRPWSETLRMLGAHRTQCAGEGATDTVSFLWPAVSEVAWEVICRDHTDLLPLLHTWLAAPGNEADQIERAGRAVATMAVVTGGRSMELLHGLATAPSSQAPQVAAWCLGTVAQNSAAAKVAAAQLEQWSGSAEASLRNAVAYTCRADCGRLTDEAALRLLQRLMETLSGDTDDLSVVDIITTALMQRFEAGDSSSRATVLRRMRDWTQCDGVPDLLTALTFPVMASMDLAWWSDQILADAEPASCTVELIGHALNESTTFAVMRDALLVWCSEAGGAEHRTEALSELLAGLVAARQPGFLRWLLAVERGPDTLPGKEKAAEALVAWRNNTPAPQTD</sequence>
<dbReference type="AlphaFoldDB" id="A0A4Z1D4F6"/>
<dbReference type="Proteomes" id="UP000298159">
    <property type="component" value="Unassembled WGS sequence"/>
</dbReference>
<proteinExistence type="predicted"/>
<name>A0A4Z1D4F6_9ACTN</name>
<accession>A0A4Z1D4F6</accession>
<protein>
    <submittedName>
        <fullName evidence="2">Uncharacterized protein</fullName>
    </submittedName>
</protein>
<organism evidence="2 3">
    <name type="scientific">Streptomyces bauhiniae</name>
    <dbReference type="NCBI Taxonomy" id="2340725"/>
    <lineage>
        <taxon>Bacteria</taxon>
        <taxon>Bacillati</taxon>
        <taxon>Actinomycetota</taxon>
        <taxon>Actinomycetes</taxon>
        <taxon>Kitasatosporales</taxon>
        <taxon>Streptomycetaceae</taxon>
        <taxon>Streptomyces</taxon>
    </lineage>
</organism>
<gene>
    <name evidence="2" type="ORF">E5083_15945</name>
</gene>
<reference evidence="2 3" key="1">
    <citation type="submission" date="2019-04" db="EMBL/GenBank/DDBJ databases">
        <title>Streptomyces sp. nov. Bv016 isolated from bark of Buahinia variegata.</title>
        <authorList>
            <person name="Kanchanasin P."/>
            <person name="Tanasupawat S."/>
            <person name="Yuki M."/>
            <person name="Kudo T."/>
        </authorList>
    </citation>
    <scope>NUCLEOTIDE SEQUENCE [LARGE SCALE GENOMIC DNA]</scope>
    <source>
        <strain evidence="2 3">Bv016</strain>
    </source>
</reference>